<name>A0A9K3H5Y0_HELAN</name>
<organism evidence="2 3">
    <name type="scientific">Helianthus annuus</name>
    <name type="common">Common sunflower</name>
    <dbReference type="NCBI Taxonomy" id="4232"/>
    <lineage>
        <taxon>Eukaryota</taxon>
        <taxon>Viridiplantae</taxon>
        <taxon>Streptophyta</taxon>
        <taxon>Embryophyta</taxon>
        <taxon>Tracheophyta</taxon>
        <taxon>Spermatophyta</taxon>
        <taxon>Magnoliopsida</taxon>
        <taxon>eudicotyledons</taxon>
        <taxon>Gunneridae</taxon>
        <taxon>Pentapetalae</taxon>
        <taxon>asterids</taxon>
        <taxon>campanulids</taxon>
        <taxon>Asterales</taxon>
        <taxon>Asteraceae</taxon>
        <taxon>Asteroideae</taxon>
        <taxon>Heliantheae alliance</taxon>
        <taxon>Heliantheae</taxon>
        <taxon>Helianthus</taxon>
    </lineage>
</organism>
<dbReference type="EMBL" id="MNCJ02000329">
    <property type="protein sequence ID" value="KAF5768475.1"/>
    <property type="molecule type" value="Genomic_DNA"/>
</dbReference>
<dbReference type="CDD" id="cd16100">
    <property type="entry name" value="ARID"/>
    <property type="match status" value="1"/>
</dbReference>
<protein>
    <submittedName>
        <fullName evidence="2">Transcription factor &amp; chromatin remodeling ARID family</fullName>
    </submittedName>
</protein>
<dbReference type="Gene3D" id="1.10.150.60">
    <property type="entry name" value="ARID DNA-binding domain"/>
    <property type="match status" value="1"/>
</dbReference>
<gene>
    <name evidence="2" type="ORF">HanXRQr2_Chr14g0636901</name>
</gene>
<dbReference type="Proteomes" id="UP000215914">
    <property type="component" value="Unassembled WGS sequence"/>
</dbReference>
<reference evidence="2" key="2">
    <citation type="submission" date="2020-06" db="EMBL/GenBank/DDBJ databases">
        <title>Helianthus annuus Genome sequencing and assembly Release 2.</title>
        <authorList>
            <person name="Gouzy J."/>
            <person name="Langlade N."/>
            <person name="Munos S."/>
        </authorList>
    </citation>
    <scope>NUCLEOTIDE SEQUENCE</scope>
    <source>
        <tissue evidence="2">Leaves</tissue>
    </source>
</reference>
<dbReference type="Pfam" id="PF01388">
    <property type="entry name" value="ARID"/>
    <property type="match status" value="1"/>
</dbReference>
<dbReference type="InterPro" id="IPR036431">
    <property type="entry name" value="ARID_dom_sf"/>
</dbReference>
<comment type="caution">
    <text evidence="2">The sequence shown here is derived from an EMBL/GenBank/DDBJ whole genome shotgun (WGS) entry which is preliminary data.</text>
</comment>
<dbReference type="InterPro" id="IPR001606">
    <property type="entry name" value="ARID_dom"/>
</dbReference>
<accession>A0A9K3H5Y0</accession>
<evidence type="ECO:0000313" key="3">
    <source>
        <dbReference type="Proteomes" id="UP000215914"/>
    </source>
</evidence>
<feature type="domain" description="ARID" evidence="1">
    <location>
        <begin position="32"/>
        <end position="127"/>
    </location>
</feature>
<keyword evidence="3" id="KW-1185">Reference proteome</keyword>
<dbReference type="SUPFAM" id="SSF46774">
    <property type="entry name" value="ARID-like"/>
    <property type="match status" value="1"/>
</dbReference>
<sequence length="143" mass="17167">MIIRAMKFHDFTDCKSLLEMMEDSKFVFKYKHELERKFEEMLMCFITVKLGITTRPIPPHTADNKKMDLLGLYMIVERDGGYRSVTDNNMWSVIAKDMGYEYHDGEFMRIIYAMYLDVLVYYYRFKSVQEKVIDKEMMKEGES</sequence>
<reference evidence="2" key="1">
    <citation type="journal article" date="2017" name="Nature">
        <title>The sunflower genome provides insights into oil metabolism, flowering and Asterid evolution.</title>
        <authorList>
            <person name="Badouin H."/>
            <person name="Gouzy J."/>
            <person name="Grassa C.J."/>
            <person name="Murat F."/>
            <person name="Staton S.E."/>
            <person name="Cottret L."/>
            <person name="Lelandais-Briere C."/>
            <person name="Owens G.L."/>
            <person name="Carrere S."/>
            <person name="Mayjonade B."/>
            <person name="Legrand L."/>
            <person name="Gill N."/>
            <person name="Kane N.C."/>
            <person name="Bowers J.E."/>
            <person name="Hubner S."/>
            <person name="Bellec A."/>
            <person name="Berard A."/>
            <person name="Berges H."/>
            <person name="Blanchet N."/>
            <person name="Boniface M.C."/>
            <person name="Brunel D."/>
            <person name="Catrice O."/>
            <person name="Chaidir N."/>
            <person name="Claudel C."/>
            <person name="Donnadieu C."/>
            <person name="Faraut T."/>
            <person name="Fievet G."/>
            <person name="Helmstetter N."/>
            <person name="King M."/>
            <person name="Knapp S.J."/>
            <person name="Lai Z."/>
            <person name="Le Paslier M.C."/>
            <person name="Lippi Y."/>
            <person name="Lorenzon L."/>
            <person name="Mandel J.R."/>
            <person name="Marage G."/>
            <person name="Marchand G."/>
            <person name="Marquand E."/>
            <person name="Bret-Mestries E."/>
            <person name="Morien E."/>
            <person name="Nambeesan S."/>
            <person name="Nguyen T."/>
            <person name="Pegot-Espagnet P."/>
            <person name="Pouilly N."/>
            <person name="Raftis F."/>
            <person name="Sallet E."/>
            <person name="Schiex T."/>
            <person name="Thomas J."/>
            <person name="Vandecasteele C."/>
            <person name="Vares D."/>
            <person name="Vear F."/>
            <person name="Vautrin S."/>
            <person name="Crespi M."/>
            <person name="Mangin B."/>
            <person name="Burke J.M."/>
            <person name="Salse J."/>
            <person name="Munos S."/>
            <person name="Vincourt P."/>
            <person name="Rieseberg L.H."/>
            <person name="Langlade N.B."/>
        </authorList>
    </citation>
    <scope>NUCLEOTIDE SEQUENCE</scope>
    <source>
        <tissue evidence="2">Leaves</tissue>
    </source>
</reference>
<evidence type="ECO:0000313" key="2">
    <source>
        <dbReference type="EMBL" id="KAF5768475.1"/>
    </source>
</evidence>
<proteinExistence type="predicted"/>
<evidence type="ECO:0000259" key="1">
    <source>
        <dbReference type="PROSITE" id="PS51011"/>
    </source>
</evidence>
<dbReference type="PANTHER" id="PTHR46410">
    <property type="entry name" value="AT-RICH INTERACTIVE DOMAIN-CONTAINING PROTEIN 2"/>
    <property type="match status" value="1"/>
</dbReference>
<dbReference type="Gramene" id="mRNA:HanXRQr2_Chr14g0636901">
    <property type="protein sequence ID" value="CDS:HanXRQr2_Chr14g0636901.1"/>
    <property type="gene ID" value="HanXRQr2_Chr14g0636901"/>
</dbReference>
<dbReference type="PROSITE" id="PS51011">
    <property type="entry name" value="ARID"/>
    <property type="match status" value="1"/>
</dbReference>
<dbReference type="GO" id="GO:0003677">
    <property type="term" value="F:DNA binding"/>
    <property type="evidence" value="ECO:0007669"/>
    <property type="project" value="InterPro"/>
</dbReference>
<dbReference type="AlphaFoldDB" id="A0A9K3H5Y0"/>
<dbReference type="PANTHER" id="PTHR46410:SF26">
    <property type="entry name" value="BULB-TYPE LECTIN DOMAIN-CONTAINING PROTEIN-RELATED"/>
    <property type="match status" value="1"/>
</dbReference>